<sequence>MEHVTQQLSLSRAFRAFTFQVKSILVNEGTSFATEVLDGGPPGNFDHFLRPARPLIEMNSFPGRSAKSPMPYSRESSNDPGPGTTVWGTIRSRPILYYYSPAPTRVRFSLMAPQERFELNTYAACNSMHFRMDKPNQIQSLVSFEIV</sequence>
<gene>
    <name evidence="2" type="ORF">HPP92_006947</name>
</gene>
<protein>
    <submittedName>
        <fullName evidence="2">Uncharacterized protein</fullName>
    </submittedName>
</protein>
<evidence type="ECO:0000313" key="2">
    <source>
        <dbReference type="EMBL" id="KAG0490084.1"/>
    </source>
</evidence>
<accession>A0A835RFC2</accession>
<feature type="region of interest" description="Disordered" evidence="1">
    <location>
        <begin position="63"/>
        <end position="85"/>
    </location>
</feature>
<evidence type="ECO:0000256" key="1">
    <source>
        <dbReference type="SAM" id="MobiDB-lite"/>
    </source>
</evidence>
<comment type="caution">
    <text evidence="2">The sequence shown here is derived from an EMBL/GenBank/DDBJ whole genome shotgun (WGS) entry which is preliminary data.</text>
</comment>
<dbReference type="AlphaFoldDB" id="A0A835RFC2"/>
<organism evidence="2 3">
    <name type="scientific">Vanilla planifolia</name>
    <name type="common">Vanilla</name>
    <dbReference type="NCBI Taxonomy" id="51239"/>
    <lineage>
        <taxon>Eukaryota</taxon>
        <taxon>Viridiplantae</taxon>
        <taxon>Streptophyta</taxon>
        <taxon>Embryophyta</taxon>
        <taxon>Tracheophyta</taxon>
        <taxon>Spermatophyta</taxon>
        <taxon>Magnoliopsida</taxon>
        <taxon>Liliopsida</taxon>
        <taxon>Asparagales</taxon>
        <taxon>Orchidaceae</taxon>
        <taxon>Vanilloideae</taxon>
        <taxon>Vanilleae</taxon>
        <taxon>Vanilla</taxon>
    </lineage>
</organism>
<reference evidence="2 3" key="1">
    <citation type="journal article" date="2020" name="Nat. Food">
        <title>A phased Vanilla planifolia genome enables genetic improvement of flavour and production.</title>
        <authorList>
            <person name="Hasing T."/>
            <person name="Tang H."/>
            <person name="Brym M."/>
            <person name="Khazi F."/>
            <person name="Huang T."/>
            <person name="Chambers A.H."/>
        </authorList>
    </citation>
    <scope>NUCLEOTIDE SEQUENCE [LARGE SCALE GENOMIC DNA]</scope>
    <source>
        <tissue evidence="2">Leaf</tissue>
    </source>
</reference>
<evidence type="ECO:0000313" key="3">
    <source>
        <dbReference type="Proteomes" id="UP000639772"/>
    </source>
</evidence>
<proteinExistence type="predicted"/>
<name>A0A835RFC2_VANPL</name>
<dbReference type="Proteomes" id="UP000639772">
    <property type="component" value="Chromosome 3"/>
</dbReference>
<dbReference type="EMBL" id="JADCNM010000003">
    <property type="protein sequence ID" value="KAG0490084.1"/>
    <property type="molecule type" value="Genomic_DNA"/>
</dbReference>